<evidence type="ECO:0000313" key="3">
    <source>
        <dbReference type="EMBL" id="KAF2451988.1"/>
    </source>
</evidence>
<dbReference type="SUPFAM" id="SSF81383">
    <property type="entry name" value="F-box domain"/>
    <property type="match status" value="1"/>
</dbReference>
<gene>
    <name evidence="3" type="ORF">P171DRAFT_376537</name>
</gene>
<dbReference type="Proteomes" id="UP000799764">
    <property type="component" value="Unassembled WGS sequence"/>
</dbReference>
<feature type="region of interest" description="Disordered" evidence="1">
    <location>
        <begin position="33"/>
        <end position="154"/>
    </location>
</feature>
<proteinExistence type="predicted"/>
<feature type="compositionally biased region" description="Acidic residues" evidence="1">
    <location>
        <begin position="50"/>
        <end position="60"/>
    </location>
</feature>
<keyword evidence="4" id="KW-1185">Reference proteome</keyword>
<feature type="non-terminal residue" evidence="3">
    <location>
        <position position="847"/>
    </location>
</feature>
<dbReference type="OrthoDB" id="9984533at2759"/>
<accession>A0A9P4UJS0</accession>
<feature type="domain" description="F-box" evidence="2">
    <location>
        <begin position="319"/>
        <end position="365"/>
    </location>
</feature>
<dbReference type="PROSITE" id="PS50181">
    <property type="entry name" value="FBOX"/>
    <property type="match status" value="1"/>
</dbReference>
<evidence type="ECO:0000256" key="1">
    <source>
        <dbReference type="SAM" id="MobiDB-lite"/>
    </source>
</evidence>
<dbReference type="InterPro" id="IPR036047">
    <property type="entry name" value="F-box-like_dom_sf"/>
</dbReference>
<dbReference type="AlphaFoldDB" id="A0A9P4UJS0"/>
<evidence type="ECO:0000313" key="4">
    <source>
        <dbReference type="Proteomes" id="UP000799764"/>
    </source>
</evidence>
<protein>
    <recommendedName>
        <fullName evidence="2">F-box domain-containing protein</fullName>
    </recommendedName>
</protein>
<dbReference type="InterPro" id="IPR001810">
    <property type="entry name" value="F-box_dom"/>
</dbReference>
<evidence type="ECO:0000259" key="2">
    <source>
        <dbReference type="PROSITE" id="PS50181"/>
    </source>
</evidence>
<feature type="compositionally biased region" description="Basic and acidic residues" evidence="1">
    <location>
        <begin position="76"/>
        <end position="90"/>
    </location>
</feature>
<name>A0A9P4UJS0_9PLEO</name>
<organism evidence="3 4">
    <name type="scientific">Karstenula rhodostoma CBS 690.94</name>
    <dbReference type="NCBI Taxonomy" id="1392251"/>
    <lineage>
        <taxon>Eukaryota</taxon>
        <taxon>Fungi</taxon>
        <taxon>Dikarya</taxon>
        <taxon>Ascomycota</taxon>
        <taxon>Pezizomycotina</taxon>
        <taxon>Dothideomycetes</taxon>
        <taxon>Pleosporomycetidae</taxon>
        <taxon>Pleosporales</taxon>
        <taxon>Massarineae</taxon>
        <taxon>Didymosphaeriaceae</taxon>
        <taxon>Karstenula</taxon>
    </lineage>
</organism>
<comment type="caution">
    <text evidence="3">The sequence shown here is derived from an EMBL/GenBank/DDBJ whole genome shotgun (WGS) entry which is preliminary data.</text>
</comment>
<sequence>MGSFDCFCALCCGPLGEAWVKFGSKNDEALAKRRRRVEVKKRRLAGENVNESDSDEDDGMEDHRQSPLTGEGDADSAGKESDPKTKHDRNVAFPLNALEEEGGNTDDEIYNQGAGDRLSENDDAEGSEHGWEDESENDNDNQESASDAGSLGEYEEKISYDPLKLRRKDVTWLDRGRTLGFNPEALGVTKCFVSGLGQYDSYGSFRIETPDQHPTYPFHEACLQVLAKCLGLRKKGEIDRDVLYAVLSQNSKDHDPALSLDYGEIEGPEQFWESISGEEYVVSDPSYKEKLGEMIQSLIPSKLFKKNAESSNLEHKVQSDPLRKLPYNVLYEICTYLSFTDAKSFTQSSLHVYTSTQNGAFWKHMLRLHIFPWSWEVFKIMSNGIYAEDLDEKSLFLWLEAATRPRFGAEGPLMGIINRRRIWGTCQQLVTQYAEKVHPVKRAEPDEAEARAILDRAKCLHMPVVSYPIAKQCRTASVQFIRSWGEMSCRPSVLDTYWGHNGALIGISITLNGDNPRIFGSTEGTPGSPLHIPPNEWIREIVVSIDDVNMFSHEQDRSRFRNALDSVPYGTACIRSLTSGEICRLGLLQASIPGQEPSTMPSYTQAQQLLWNHSAQTLYCHRDDTWRHLWAHPNLNIQTLSAQGSSANQLRSFIGDIASDMTPWHVGIWASKGAPYQTLQQISCFQPIGGTVSSGEEEWPVPDIAGFGAGRTSGPLNLLAGTGGPVPIQNPDWQEIEDPSKDLVSWIQNTTLKSFDENSTEHFLIDGPGGEIVTAVHASSDMKAVKLFTDRGRNCYFGEKNRQQWLEFEADGDQMIVGIVCAFGRLGGWSWGTKMQSHWKLSGLAVL</sequence>
<dbReference type="EMBL" id="MU001492">
    <property type="protein sequence ID" value="KAF2451988.1"/>
    <property type="molecule type" value="Genomic_DNA"/>
</dbReference>
<feature type="compositionally biased region" description="Acidic residues" evidence="1">
    <location>
        <begin position="98"/>
        <end position="109"/>
    </location>
</feature>
<reference evidence="3" key="1">
    <citation type="journal article" date="2020" name="Stud. Mycol.">
        <title>101 Dothideomycetes genomes: a test case for predicting lifestyles and emergence of pathogens.</title>
        <authorList>
            <person name="Haridas S."/>
            <person name="Albert R."/>
            <person name="Binder M."/>
            <person name="Bloem J."/>
            <person name="Labutti K."/>
            <person name="Salamov A."/>
            <person name="Andreopoulos B."/>
            <person name="Baker S."/>
            <person name="Barry K."/>
            <person name="Bills G."/>
            <person name="Bluhm B."/>
            <person name="Cannon C."/>
            <person name="Castanera R."/>
            <person name="Culley D."/>
            <person name="Daum C."/>
            <person name="Ezra D."/>
            <person name="Gonzalez J."/>
            <person name="Henrissat B."/>
            <person name="Kuo A."/>
            <person name="Liang C."/>
            <person name="Lipzen A."/>
            <person name="Lutzoni F."/>
            <person name="Magnuson J."/>
            <person name="Mondo S."/>
            <person name="Nolan M."/>
            <person name="Ohm R."/>
            <person name="Pangilinan J."/>
            <person name="Park H.-J."/>
            <person name="Ramirez L."/>
            <person name="Alfaro M."/>
            <person name="Sun H."/>
            <person name="Tritt A."/>
            <person name="Yoshinaga Y."/>
            <person name="Zwiers L.-H."/>
            <person name="Turgeon B."/>
            <person name="Goodwin S."/>
            <person name="Spatafora J."/>
            <person name="Crous P."/>
            <person name="Grigoriev I."/>
        </authorList>
    </citation>
    <scope>NUCLEOTIDE SEQUENCE</scope>
    <source>
        <strain evidence="3">CBS 690.94</strain>
    </source>
</reference>
<feature type="compositionally biased region" description="Basic residues" evidence="1">
    <location>
        <begin position="33"/>
        <end position="43"/>
    </location>
</feature>